<dbReference type="EMBL" id="CP119311">
    <property type="protein sequence ID" value="WEK36982.1"/>
    <property type="molecule type" value="Genomic_DNA"/>
</dbReference>
<evidence type="ECO:0000256" key="5">
    <source>
        <dbReference type="ARBA" id="ARBA00023136"/>
    </source>
</evidence>
<proteinExistence type="inferred from homology"/>
<keyword evidence="2 7" id="KW-0813">Transport</keyword>
<dbReference type="GO" id="GO:0009279">
    <property type="term" value="C:cell outer membrane"/>
    <property type="evidence" value="ECO:0007669"/>
    <property type="project" value="UniProtKB-SubCell"/>
</dbReference>
<dbReference type="InterPro" id="IPR008969">
    <property type="entry name" value="CarboxyPept-like_regulatory"/>
</dbReference>
<protein>
    <submittedName>
        <fullName evidence="9">TonB-dependent receptor plug domain-containing protein</fullName>
    </submittedName>
</protein>
<dbReference type="InterPro" id="IPR037066">
    <property type="entry name" value="Plug_dom_sf"/>
</dbReference>
<organism evidence="9 10">
    <name type="scientific">Candidatus Pseudobacter hemicellulosilyticus</name>
    <dbReference type="NCBI Taxonomy" id="3121375"/>
    <lineage>
        <taxon>Bacteria</taxon>
        <taxon>Pseudomonadati</taxon>
        <taxon>Bacteroidota</taxon>
        <taxon>Chitinophagia</taxon>
        <taxon>Chitinophagales</taxon>
        <taxon>Chitinophagaceae</taxon>
        <taxon>Pseudobacter</taxon>
    </lineage>
</organism>
<gene>
    <name evidence="9" type="ORF">P0Y53_05655</name>
</gene>
<accession>A0AAJ6BI71</accession>
<dbReference type="SUPFAM" id="SSF56935">
    <property type="entry name" value="Porins"/>
    <property type="match status" value="1"/>
</dbReference>
<keyword evidence="9" id="KW-0675">Receptor</keyword>
<dbReference type="PANTHER" id="PTHR30069">
    <property type="entry name" value="TONB-DEPENDENT OUTER MEMBRANE RECEPTOR"/>
    <property type="match status" value="1"/>
</dbReference>
<dbReference type="InterPro" id="IPR036942">
    <property type="entry name" value="Beta-barrel_TonB_sf"/>
</dbReference>
<name>A0AAJ6BI71_9BACT</name>
<dbReference type="GO" id="GO:0015344">
    <property type="term" value="F:siderophore uptake transmembrane transporter activity"/>
    <property type="evidence" value="ECO:0007669"/>
    <property type="project" value="TreeGrafter"/>
</dbReference>
<sequence>MKTLLVTFLILITAVASGQGVRGIVVARQNMPLDGATIYNLSNGSHEHSNENGFFYLKDARKGDSLKITHVSYLPITLVVVQDTLLVRMEPAAFQLENITIQASPKTLHIISNIDLQTNPVNSSQELLRKVPGLFIGQHAGGGKAEQIFLRGFDIDHGTDINITIDGMPVNMVSHAHGQGYADLHFLIPETIEKIDFDKGPYTAAKGNLATAGYVAFRTKERLDNSAVTLEAGKFGTFRTLGMFNLVNNERQSAWIGTEYLKTDGYFEAPQNFNRLNLIGKYTAWLPNNDKLSVSASHFTSKWDASGQIPQRAIDAGLIGRFGAIDATEGGNTSRSNINLQFFKQVDATSFVKNTAFFSHYDFELYSNFTFFLNDPDNGDQIKQKEKRNIFGFESEYNKTYYLKNNSAIDLQVGAGLRNDDVNDIELSHTVNRKTTLEAIQLGDVDETNAYGYANAEWKLGKWVINPALRFDYLRFQYQDKLSPVYSNLAQSSSILSPKLNIIFNQNHHLQYFLKLGKGFHSNDTRVVIAQEGHEILPAAYGADLGLIWKPLPRLVFNTAFWYLYLQQEFVYVGDEGVVEPSGKTRRQGLDLGLRYQLGKYLFLNGDFTYTHSRAAEEAKGEDYIPLAPRITLAGGLSMKLPSGLNGSVKTRWLGHRPANEDNSIEAKGYCITDLNLNYQWKQFGFGIITENIFNAAWNETQFATESRLKNEPASVTEIHFTPGTPFNIRGMITYRF</sequence>
<keyword evidence="3 7" id="KW-1134">Transmembrane beta strand</keyword>
<dbReference type="GO" id="GO:0044718">
    <property type="term" value="P:siderophore transmembrane transport"/>
    <property type="evidence" value="ECO:0007669"/>
    <property type="project" value="TreeGrafter"/>
</dbReference>
<evidence type="ECO:0000313" key="10">
    <source>
        <dbReference type="Proteomes" id="UP001220610"/>
    </source>
</evidence>
<keyword evidence="4 7" id="KW-0812">Transmembrane</keyword>
<evidence type="ECO:0000256" key="3">
    <source>
        <dbReference type="ARBA" id="ARBA00022452"/>
    </source>
</evidence>
<dbReference type="PROSITE" id="PS52016">
    <property type="entry name" value="TONB_DEPENDENT_REC_3"/>
    <property type="match status" value="1"/>
</dbReference>
<dbReference type="AlphaFoldDB" id="A0AAJ6BI71"/>
<keyword evidence="5 7" id="KW-0472">Membrane</keyword>
<feature type="domain" description="TonB-dependent receptor plug" evidence="8">
    <location>
        <begin position="102"/>
        <end position="213"/>
    </location>
</feature>
<dbReference type="Gene3D" id="2.40.170.20">
    <property type="entry name" value="TonB-dependent receptor, beta-barrel domain"/>
    <property type="match status" value="1"/>
</dbReference>
<evidence type="ECO:0000256" key="7">
    <source>
        <dbReference type="PROSITE-ProRule" id="PRU01360"/>
    </source>
</evidence>
<dbReference type="Gene3D" id="2.170.130.10">
    <property type="entry name" value="TonB-dependent receptor, plug domain"/>
    <property type="match status" value="1"/>
</dbReference>
<dbReference type="SUPFAM" id="SSF49464">
    <property type="entry name" value="Carboxypeptidase regulatory domain-like"/>
    <property type="match status" value="1"/>
</dbReference>
<evidence type="ECO:0000256" key="2">
    <source>
        <dbReference type="ARBA" id="ARBA00022448"/>
    </source>
</evidence>
<dbReference type="Proteomes" id="UP001220610">
    <property type="component" value="Chromosome"/>
</dbReference>
<dbReference type="InterPro" id="IPR039426">
    <property type="entry name" value="TonB-dep_rcpt-like"/>
</dbReference>
<evidence type="ECO:0000256" key="4">
    <source>
        <dbReference type="ARBA" id="ARBA00022692"/>
    </source>
</evidence>
<evidence type="ECO:0000313" key="9">
    <source>
        <dbReference type="EMBL" id="WEK36982.1"/>
    </source>
</evidence>
<dbReference type="InterPro" id="IPR012910">
    <property type="entry name" value="Plug_dom"/>
</dbReference>
<keyword evidence="6 7" id="KW-0998">Cell outer membrane</keyword>
<dbReference type="Pfam" id="PF07715">
    <property type="entry name" value="Plug"/>
    <property type="match status" value="1"/>
</dbReference>
<evidence type="ECO:0000256" key="6">
    <source>
        <dbReference type="ARBA" id="ARBA00023237"/>
    </source>
</evidence>
<evidence type="ECO:0000256" key="1">
    <source>
        <dbReference type="ARBA" id="ARBA00004571"/>
    </source>
</evidence>
<dbReference type="PANTHER" id="PTHR30069:SF36">
    <property type="entry name" value="BLL6948 PROTEIN"/>
    <property type="match status" value="1"/>
</dbReference>
<comment type="similarity">
    <text evidence="7">Belongs to the TonB-dependent receptor family.</text>
</comment>
<evidence type="ECO:0000259" key="8">
    <source>
        <dbReference type="Pfam" id="PF07715"/>
    </source>
</evidence>
<comment type="subcellular location">
    <subcellularLocation>
        <location evidence="1 7">Cell outer membrane</location>
        <topology evidence="1 7">Multi-pass membrane protein</topology>
    </subcellularLocation>
</comment>
<reference evidence="9" key="1">
    <citation type="submission" date="2023-03" db="EMBL/GenBank/DDBJ databases">
        <title>Andean soil-derived lignocellulolytic bacterial consortium as a source of novel taxa and putative plastic-active enzymes.</title>
        <authorList>
            <person name="Diaz-Garcia L."/>
            <person name="Chuvochina M."/>
            <person name="Feuerriegel G."/>
            <person name="Bunk B."/>
            <person name="Sproer C."/>
            <person name="Streit W.R."/>
            <person name="Rodriguez L.M."/>
            <person name="Overmann J."/>
            <person name="Jimenez D.J."/>
        </authorList>
    </citation>
    <scope>NUCLEOTIDE SEQUENCE</scope>
    <source>
        <strain evidence="9">MAG 7</strain>
    </source>
</reference>